<keyword evidence="1" id="KW-0732">Signal</keyword>
<organism evidence="4 5">
    <name type="scientific">Brevibacillus agri</name>
    <dbReference type="NCBI Taxonomy" id="51101"/>
    <lineage>
        <taxon>Bacteria</taxon>
        <taxon>Bacillati</taxon>
        <taxon>Bacillota</taxon>
        <taxon>Bacilli</taxon>
        <taxon>Bacillales</taxon>
        <taxon>Paenibacillaceae</taxon>
        <taxon>Brevibacillus</taxon>
    </lineage>
</organism>
<dbReference type="InterPro" id="IPR032466">
    <property type="entry name" value="Metal_Hydrolase"/>
</dbReference>
<accession>A0A3M8AUY6</accession>
<feature type="signal peptide" evidence="1">
    <location>
        <begin position="1"/>
        <end position="23"/>
    </location>
</feature>
<reference evidence="3 6" key="2">
    <citation type="submission" date="2019-06" db="EMBL/GenBank/DDBJ databases">
        <title>Whole genome shotgun sequence of Brevibacillus agri NBRC 15538.</title>
        <authorList>
            <person name="Hosoyama A."/>
            <person name="Uohara A."/>
            <person name="Ohji S."/>
            <person name="Ichikawa N."/>
        </authorList>
    </citation>
    <scope>NUCLEOTIDE SEQUENCE [LARGE SCALE GENOMIC DNA]</scope>
    <source>
        <strain evidence="3 6">NBRC 15538</strain>
    </source>
</reference>
<dbReference type="PANTHER" id="PTHR22642">
    <property type="entry name" value="IMIDAZOLONEPROPIONASE"/>
    <property type="match status" value="1"/>
</dbReference>
<reference evidence="4 5" key="1">
    <citation type="submission" date="2018-10" db="EMBL/GenBank/DDBJ databases">
        <title>Phylogenomics of Brevibacillus.</title>
        <authorList>
            <person name="Dunlap C."/>
        </authorList>
    </citation>
    <scope>NUCLEOTIDE SEQUENCE [LARGE SCALE GENOMIC DNA]</scope>
    <source>
        <strain evidence="4 5">NRRL NRS 1219</strain>
    </source>
</reference>
<dbReference type="CDD" id="cd01300">
    <property type="entry name" value="YtcJ_like"/>
    <property type="match status" value="1"/>
</dbReference>
<feature type="domain" description="Amidohydrolase 3" evidence="2">
    <location>
        <begin position="98"/>
        <end position="587"/>
    </location>
</feature>
<dbReference type="InterPro" id="IPR033932">
    <property type="entry name" value="YtcJ-like"/>
</dbReference>
<evidence type="ECO:0000313" key="3">
    <source>
        <dbReference type="EMBL" id="GED25792.1"/>
    </source>
</evidence>
<dbReference type="OrthoDB" id="9767366at2"/>
<dbReference type="Gene3D" id="3.20.20.140">
    <property type="entry name" value="Metal-dependent hydrolases"/>
    <property type="match status" value="1"/>
</dbReference>
<evidence type="ECO:0000313" key="4">
    <source>
        <dbReference type="EMBL" id="RNB55006.1"/>
    </source>
</evidence>
<dbReference type="InterPro" id="IPR011059">
    <property type="entry name" value="Metal-dep_hydrolase_composite"/>
</dbReference>
<keyword evidence="4" id="KW-0378">Hydrolase</keyword>
<dbReference type="GO" id="GO:0016810">
    <property type="term" value="F:hydrolase activity, acting on carbon-nitrogen (but not peptide) bonds"/>
    <property type="evidence" value="ECO:0007669"/>
    <property type="project" value="InterPro"/>
</dbReference>
<evidence type="ECO:0000256" key="1">
    <source>
        <dbReference type="SAM" id="SignalP"/>
    </source>
</evidence>
<evidence type="ECO:0000313" key="5">
    <source>
        <dbReference type="Proteomes" id="UP000276178"/>
    </source>
</evidence>
<proteinExistence type="predicted"/>
<dbReference type="SUPFAM" id="SSF51338">
    <property type="entry name" value="Composite domain of metallo-dependent hydrolases"/>
    <property type="match status" value="1"/>
</dbReference>
<dbReference type="InterPro" id="IPR013108">
    <property type="entry name" value="Amidohydro_3"/>
</dbReference>
<dbReference type="EMBL" id="RHHN01000037">
    <property type="protein sequence ID" value="RNB55006.1"/>
    <property type="molecule type" value="Genomic_DNA"/>
</dbReference>
<feature type="chain" id="PRO_5018030730" evidence="1">
    <location>
        <begin position="24"/>
        <end position="595"/>
    </location>
</feature>
<dbReference type="Gene3D" id="2.30.40.10">
    <property type="entry name" value="Urease, subunit C, domain 1"/>
    <property type="match status" value="1"/>
</dbReference>
<gene>
    <name evidence="3" type="ORF">BAG01nite_18940</name>
    <name evidence="4" type="ORF">EB820_12645</name>
</gene>
<dbReference type="GeneID" id="82813484"/>
<sequence>MFGKKWTSALLATALMIPLPAFAAQGTSQAAGQASGQATADAAKQAVVQPADVVLSGGAVYTVDRNRNWAQAVAIRGGEIVYVGTDEGAKAYIGKSTKVTDLKGQMVLPGFIDSHTHASKTTGLIYSIDLFDAGSMEEYTEVVSAFVKAHPQEVALQGRGWSNPVAPGIGPRKEVLDAILPNIPIALTSDDGHSLWVNSAALKLAGITKETKNPEGGIIERDPETGEPSGTLREKAMDLVLSKIGGYTVQQYKAGIEEYQHKAVERGVTTVRDPDMLRYPNVLEAYEELARENRLTIRFRNAITANPDKGPEQIAEFVKIRERNQNPLFQVNAVKIFMDGVVEGATAYLEKPYEHKHTNGELIWKPEVYNKTAAAADKAGFQLHVHSIGDASTRIALDGMEYAEQQNGKHDARHSLVHLQLVNQEDIARFKKLGAVGIVQPFWFMQEDGYYDEIEVPYLGQERAEKEYPMKSFLNQGVHVASSSDYIVTPEFNPLHGIQQGITRIEDGVTDPAKIANPNERATLPDMIASFTIDGAYANHVDDITGSIEVGKKADLIVLDKNLFAIPATEIKNAKVVLTLVEGKEVYSLKAAAAK</sequence>
<dbReference type="RefSeq" id="WP_122952961.1">
    <property type="nucleotide sequence ID" value="NZ_BJOD01000016.1"/>
</dbReference>
<dbReference type="Proteomes" id="UP000317180">
    <property type="component" value="Unassembled WGS sequence"/>
</dbReference>
<dbReference type="AlphaFoldDB" id="A0A3M8AUY6"/>
<comment type="caution">
    <text evidence="4">The sequence shown here is derived from an EMBL/GenBank/DDBJ whole genome shotgun (WGS) entry which is preliminary data.</text>
</comment>
<dbReference type="EMBL" id="BJOD01000016">
    <property type="protein sequence ID" value="GED25792.1"/>
    <property type="molecule type" value="Genomic_DNA"/>
</dbReference>
<evidence type="ECO:0000313" key="6">
    <source>
        <dbReference type="Proteomes" id="UP000317180"/>
    </source>
</evidence>
<dbReference type="Pfam" id="PF07969">
    <property type="entry name" value="Amidohydro_3"/>
    <property type="match status" value="1"/>
</dbReference>
<evidence type="ECO:0000259" key="2">
    <source>
        <dbReference type="Pfam" id="PF07969"/>
    </source>
</evidence>
<keyword evidence="6" id="KW-1185">Reference proteome</keyword>
<protein>
    <submittedName>
        <fullName evidence="4">Amidohydrolase</fullName>
    </submittedName>
</protein>
<dbReference type="PANTHER" id="PTHR22642:SF2">
    <property type="entry name" value="PROTEIN LONG AFTER FAR-RED 3"/>
    <property type="match status" value="1"/>
</dbReference>
<name>A0A3M8AUY6_9BACL</name>
<dbReference type="Proteomes" id="UP000276178">
    <property type="component" value="Unassembled WGS sequence"/>
</dbReference>
<dbReference type="SUPFAM" id="SSF51556">
    <property type="entry name" value="Metallo-dependent hydrolases"/>
    <property type="match status" value="1"/>
</dbReference>
<dbReference type="Gene3D" id="3.10.310.70">
    <property type="match status" value="1"/>
</dbReference>